<keyword evidence="10" id="KW-0732">Signal</keyword>
<dbReference type="PANTHER" id="PTHR30069">
    <property type="entry name" value="TONB-DEPENDENT OUTER MEMBRANE RECEPTOR"/>
    <property type="match status" value="1"/>
</dbReference>
<keyword evidence="4 8" id="KW-0812">Transmembrane</keyword>
<keyword evidence="14" id="KW-1185">Reference proteome</keyword>
<evidence type="ECO:0000313" key="14">
    <source>
        <dbReference type="Proteomes" id="UP000199440"/>
    </source>
</evidence>
<dbReference type="AlphaFoldDB" id="A0A1G9J2M7"/>
<evidence type="ECO:0000259" key="12">
    <source>
        <dbReference type="Pfam" id="PF07715"/>
    </source>
</evidence>
<organism evidence="13 14">
    <name type="scientific">Kriegella aquimaris</name>
    <dbReference type="NCBI Taxonomy" id="192904"/>
    <lineage>
        <taxon>Bacteria</taxon>
        <taxon>Pseudomonadati</taxon>
        <taxon>Bacteroidota</taxon>
        <taxon>Flavobacteriia</taxon>
        <taxon>Flavobacteriales</taxon>
        <taxon>Flavobacteriaceae</taxon>
        <taxon>Kriegella</taxon>
    </lineage>
</organism>
<dbReference type="GO" id="GO:0009279">
    <property type="term" value="C:cell outer membrane"/>
    <property type="evidence" value="ECO:0007669"/>
    <property type="project" value="UniProtKB-SubCell"/>
</dbReference>
<feature type="domain" description="TonB-dependent receptor-like beta-barrel" evidence="11">
    <location>
        <begin position="234"/>
        <end position="720"/>
    </location>
</feature>
<evidence type="ECO:0000256" key="10">
    <source>
        <dbReference type="SAM" id="SignalP"/>
    </source>
</evidence>
<dbReference type="Gene3D" id="2.60.40.1120">
    <property type="entry name" value="Carboxypeptidase-like, regulatory domain"/>
    <property type="match status" value="1"/>
</dbReference>
<keyword evidence="3 8" id="KW-1134">Transmembrane beta strand</keyword>
<dbReference type="Pfam" id="PF07715">
    <property type="entry name" value="Plug"/>
    <property type="match status" value="1"/>
</dbReference>
<comment type="subcellular location">
    <subcellularLocation>
        <location evidence="1 8">Cell outer membrane</location>
        <topology evidence="1 8">Multi-pass membrane protein</topology>
    </subcellularLocation>
</comment>
<gene>
    <name evidence="13" type="ORF">SAMN04488514_101369</name>
</gene>
<dbReference type="GO" id="GO:0015344">
    <property type="term" value="F:siderophore uptake transmembrane transporter activity"/>
    <property type="evidence" value="ECO:0007669"/>
    <property type="project" value="TreeGrafter"/>
</dbReference>
<sequence length="752" mass="83217">MQKSFFVLLAVISFLGAQAQSSLSGTISNAEDNTVMPYVEIYFPKLEKGGVTDLAGKFQINNLPSGEYKIIISYIGFETYSKTLQILDGPNQLSVILTPSAIEMEEVIVSTPFHQLQRENVMKVERADIANLKTKGAITLADGLSTIAGVSTVSTGVGIGKPVIRGLSSNRVLIYTQGVRLENQQFGDEHGLGVNDAGIESVEVIKGPASLLYGSDALGGVLYLNPEKFAVANETSGDVGLDYFSNTEGFRANAGFKSSGNKLKFLVRGSTTSHVDYKAGNGLRTTNSRFRENDLKTGIGYQATSFKTEVRYNYTESTLGIPETIGEQTKRRSPEMPYQKLNNHILSSKTKLFFEKSSLEATFGYIFNDRKEFEEHEHEDEHEGEDHLDEEGAALAMDLKTFNYNVQYHLPNWKNLETIVGVQGMHQTNENFGEEILIPNATTNDFGVLATSHLHFKNDSDLQFGLRYDLRSIVGEAHGIDGEDGYIADVSRDFNSFNVAAGYKLLLNKSIIGRLNLASGFRAPNLAELTSNGSHEGTNRYEIGNSELNNEQNVQTDLSFEYKGKHIELFANGFYNTINDYIFIEPNGEFIDGNAVFLYQQQDANLYGYELGFHLHPHPLDWLHIESSLESVTGKLSNNEYLPLIPANNLTNTLRVEFSDQSSSLQSYYAFVTLNSVFAQHKANTFETESDGYNLLNFGLGGSLFVGKQQIDLRISGNNILDKTYISHLSRLKTDGIANIGRNVNLGISIPL</sequence>
<evidence type="ECO:0000259" key="11">
    <source>
        <dbReference type="Pfam" id="PF00593"/>
    </source>
</evidence>
<comment type="similarity">
    <text evidence="8 9">Belongs to the TonB-dependent receptor family.</text>
</comment>
<dbReference type="InterPro" id="IPR039426">
    <property type="entry name" value="TonB-dep_rcpt-like"/>
</dbReference>
<evidence type="ECO:0000256" key="9">
    <source>
        <dbReference type="RuleBase" id="RU003357"/>
    </source>
</evidence>
<dbReference type="SUPFAM" id="SSF56935">
    <property type="entry name" value="Porins"/>
    <property type="match status" value="1"/>
</dbReference>
<evidence type="ECO:0000256" key="6">
    <source>
        <dbReference type="ARBA" id="ARBA00023136"/>
    </source>
</evidence>
<keyword evidence="7 8" id="KW-0998">Cell outer membrane</keyword>
<feature type="domain" description="TonB-dependent receptor plug" evidence="12">
    <location>
        <begin position="124"/>
        <end position="221"/>
    </location>
</feature>
<dbReference type="GO" id="GO:0044718">
    <property type="term" value="P:siderophore transmembrane transport"/>
    <property type="evidence" value="ECO:0007669"/>
    <property type="project" value="TreeGrafter"/>
</dbReference>
<evidence type="ECO:0000313" key="13">
    <source>
        <dbReference type="EMBL" id="SDL31473.1"/>
    </source>
</evidence>
<dbReference type="InterPro" id="IPR008969">
    <property type="entry name" value="CarboxyPept-like_regulatory"/>
</dbReference>
<dbReference type="Pfam" id="PF00593">
    <property type="entry name" value="TonB_dep_Rec_b-barrel"/>
    <property type="match status" value="1"/>
</dbReference>
<evidence type="ECO:0000256" key="7">
    <source>
        <dbReference type="ARBA" id="ARBA00023237"/>
    </source>
</evidence>
<evidence type="ECO:0000256" key="4">
    <source>
        <dbReference type="ARBA" id="ARBA00022692"/>
    </source>
</evidence>
<feature type="chain" id="PRO_5011557935" evidence="10">
    <location>
        <begin position="20"/>
        <end position="752"/>
    </location>
</feature>
<evidence type="ECO:0000256" key="8">
    <source>
        <dbReference type="PROSITE-ProRule" id="PRU01360"/>
    </source>
</evidence>
<reference evidence="14" key="1">
    <citation type="submission" date="2016-10" db="EMBL/GenBank/DDBJ databases">
        <authorList>
            <person name="Varghese N."/>
            <person name="Submissions S."/>
        </authorList>
    </citation>
    <scope>NUCLEOTIDE SEQUENCE [LARGE SCALE GENOMIC DNA]</scope>
    <source>
        <strain evidence="14">DSM 19886</strain>
    </source>
</reference>
<dbReference type="PROSITE" id="PS52016">
    <property type="entry name" value="TONB_DEPENDENT_REC_3"/>
    <property type="match status" value="1"/>
</dbReference>
<name>A0A1G9J2M7_9FLAO</name>
<dbReference type="Gene3D" id="2.170.130.10">
    <property type="entry name" value="TonB-dependent receptor, plug domain"/>
    <property type="match status" value="1"/>
</dbReference>
<dbReference type="InterPro" id="IPR036942">
    <property type="entry name" value="Beta-barrel_TonB_sf"/>
</dbReference>
<keyword evidence="5 9" id="KW-0798">TonB box</keyword>
<dbReference type="InterPro" id="IPR037066">
    <property type="entry name" value="Plug_dom_sf"/>
</dbReference>
<dbReference type="InterPro" id="IPR000531">
    <property type="entry name" value="Beta-barrel_TonB"/>
</dbReference>
<dbReference type="PANTHER" id="PTHR30069:SF40">
    <property type="entry name" value="TONB-DEPENDENT RECEPTOR NMB0964-RELATED"/>
    <property type="match status" value="1"/>
</dbReference>
<keyword evidence="2 8" id="KW-0813">Transport</keyword>
<evidence type="ECO:0000256" key="1">
    <source>
        <dbReference type="ARBA" id="ARBA00004571"/>
    </source>
</evidence>
<dbReference type="OrthoDB" id="9795928at2"/>
<proteinExistence type="inferred from homology"/>
<accession>A0A1G9J2M7</accession>
<dbReference type="STRING" id="192904.SAMN04488514_101369"/>
<dbReference type="RefSeq" id="WP_089884692.1">
    <property type="nucleotide sequence ID" value="NZ_FNGV01000001.1"/>
</dbReference>
<evidence type="ECO:0000256" key="5">
    <source>
        <dbReference type="ARBA" id="ARBA00023077"/>
    </source>
</evidence>
<dbReference type="SUPFAM" id="SSF49464">
    <property type="entry name" value="Carboxypeptidase regulatory domain-like"/>
    <property type="match status" value="1"/>
</dbReference>
<dbReference type="InterPro" id="IPR012910">
    <property type="entry name" value="Plug_dom"/>
</dbReference>
<evidence type="ECO:0000256" key="3">
    <source>
        <dbReference type="ARBA" id="ARBA00022452"/>
    </source>
</evidence>
<protein>
    <submittedName>
        <fullName evidence="13">Iron complex outermembrane recepter protein</fullName>
    </submittedName>
</protein>
<evidence type="ECO:0000256" key="2">
    <source>
        <dbReference type="ARBA" id="ARBA00022448"/>
    </source>
</evidence>
<dbReference type="EMBL" id="FNGV01000001">
    <property type="protein sequence ID" value="SDL31473.1"/>
    <property type="molecule type" value="Genomic_DNA"/>
</dbReference>
<feature type="signal peptide" evidence="10">
    <location>
        <begin position="1"/>
        <end position="19"/>
    </location>
</feature>
<dbReference type="Pfam" id="PF13715">
    <property type="entry name" value="CarbopepD_reg_2"/>
    <property type="match status" value="1"/>
</dbReference>
<dbReference type="Gene3D" id="2.40.170.20">
    <property type="entry name" value="TonB-dependent receptor, beta-barrel domain"/>
    <property type="match status" value="1"/>
</dbReference>
<keyword evidence="6 8" id="KW-0472">Membrane</keyword>
<dbReference type="Proteomes" id="UP000199440">
    <property type="component" value="Unassembled WGS sequence"/>
</dbReference>